<dbReference type="AlphaFoldDB" id="A0A3S0S9K2"/>
<dbReference type="RefSeq" id="WP_126685370.1">
    <property type="nucleotide sequence ID" value="NZ_RYYV01000009.1"/>
</dbReference>
<keyword evidence="2" id="KW-1185">Reference proteome</keyword>
<proteinExistence type="predicted"/>
<name>A0A3S0S9K2_9GAMM</name>
<organism evidence="1 2">
    <name type="scientific">Dyella choica</name>
    <dbReference type="NCBI Taxonomy" id="1927959"/>
    <lineage>
        <taxon>Bacteria</taxon>
        <taxon>Pseudomonadati</taxon>
        <taxon>Pseudomonadota</taxon>
        <taxon>Gammaproteobacteria</taxon>
        <taxon>Lysobacterales</taxon>
        <taxon>Rhodanobacteraceae</taxon>
        <taxon>Dyella</taxon>
    </lineage>
</organism>
<evidence type="ECO:0000313" key="2">
    <source>
        <dbReference type="Proteomes" id="UP000274358"/>
    </source>
</evidence>
<dbReference type="Proteomes" id="UP000274358">
    <property type="component" value="Unassembled WGS sequence"/>
</dbReference>
<reference evidence="1 2" key="1">
    <citation type="submission" date="2018-12" db="EMBL/GenBank/DDBJ databases">
        <title>Dyella dinghuensis sp. nov. DHOA06 and Dyella choica sp. nov. 4M-K27, isolated from forest soil.</title>
        <authorList>
            <person name="Qiu L.-H."/>
            <person name="Gao Z.-H."/>
        </authorList>
    </citation>
    <scope>NUCLEOTIDE SEQUENCE [LARGE SCALE GENOMIC DNA]</scope>
    <source>
        <strain evidence="1 2">4M-K27</strain>
    </source>
</reference>
<protein>
    <submittedName>
        <fullName evidence="1">Uncharacterized protein</fullName>
    </submittedName>
</protein>
<accession>A0A3S0S9K2</accession>
<comment type="caution">
    <text evidence="1">The sequence shown here is derived from an EMBL/GenBank/DDBJ whole genome shotgun (WGS) entry which is preliminary data.</text>
</comment>
<sequence length="141" mass="15569">MTDVNFKDQTQFEWAVLPPLPSKIISRIDFTTNTDLLALAKENDFNVNFIVGPCTKDGVEDNGGSLGGVYWSRTHIYFGTKSAPGYAEAMAKGPPYTYQAYAERLQLDAAHGPMCFTLVGGAMPMRRLRSNVAVIPFKRSN</sequence>
<dbReference type="EMBL" id="RYYV01000009">
    <property type="protein sequence ID" value="RUL74570.1"/>
    <property type="molecule type" value="Genomic_DNA"/>
</dbReference>
<gene>
    <name evidence="1" type="ORF">EKH80_13915</name>
</gene>
<evidence type="ECO:0000313" key="1">
    <source>
        <dbReference type="EMBL" id="RUL74570.1"/>
    </source>
</evidence>
<dbReference type="OrthoDB" id="5954886at2"/>